<dbReference type="Pfam" id="PF00583">
    <property type="entry name" value="Acetyltransf_1"/>
    <property type="match status" value="1"/>
</dbReference>
<dbReference type="Gene3D" id="3.40.630.30">
    <property type="match status" value="1"/>
</dbReference>
<evidence type="ECO:0000256" key="1">
    <source>
        <dbReference type="ARBA" id="ARBA00022679"/>
    </source>
</evidence>
<dbReference type="Proteomes" id="UP001219349">
    <property type="component" value="Chromosome"/>
</dbReference>
<dbReference type="InterPro" id="IPR016181">
    <property type="entry name" value="Acyl_CoA_acyltransferase"/>
</dbReference>
<proteinExistence type="predicted"/>
<keyword evidence="5" id="KW-1185">Reference proteome</keyword>
<sequence length="165" mass="17966">MLVWPLGPDRAAEWRDIRLTALRDAPDAFDATLADWQHRPLADFAQRLADVPTFAAGDRVGAPLAVASWLAGLDPQHPRRGWLLAVFAHPQARGRGYADAAIRAAMADASRSGADSMGLNVRATNIPAQRLYHRLGFRAVQGLRVTNAHGLPEIQMILSPLLPPQ</sequence>
<dbReference type="SUPFAM" id="SSF55729">
    <property type="entry name" value="Acyl-CoA N-acyltransferases (Nat)"/>
    <property type="match status" value="1"/>
</dbReference>
<dbReference type="RefSeq" id="WP_271883591.1">
    <property type="nucleotide sequence ID" value="NZ_CP067136.1"/>
</dbReference>
<dbReference type="PROSITE" id="PS51186">
    <property type="entry name" value="GNAT"/>
    <property type="match status" value="1"/>
</dbReference>
<organism evidence="4 5">
    <name type="scientific">Paracoccus fistulariae</name>
    <dbReference type="NCBI Taxonomy" id="658446"/>
    <lineage>
        <taxon>Bacteria</taxon>
        <taxon>Pseudomonadati</taxon>
        <taxon>Pseudomonadota</taxon>
        <taxon>Alphaproteobacteria</taxon>
        <taxon>Rhodobacterales</taxon>
        <taxon>Paracoccaceae</taxon>
        <taxon>Paracoccus</taxon>
    </lineage>
</organism>
<keyword evidence="1" id="KW-0808">Transferase</keyword>
<feature type="domain" description="N-acetyltransferase" evidence="3">
    <location>
        <begin position="1"/>
        <end position="158"/>
    </location>
</feature>
<keyword evidence="2" id="KW-0012">Acyltransferase</keyword>
<dbReference type="InterPro" id="IPR000182">
    <property type="entry name" value="GNAT_dom"/>
</dbReference>
<dbReference type="InterPro" id="IPR050680">
    <property type="entry name" value="YpeA/RimI_acetyltransf"/>
</dbReference>
<evidence type="ECO:0000313" key="5">
    <source>
        <dbReference type="Proteomes" id="UP001219349"/>
    </source>
</evidence>
<name>A0ABY7SJM8_9RHOB</name>
<reference evidence="4 5" key="1">
    <citation type="submission" date="2021-01" db="EMBL/GenBank/DDBJ databases">
        <title>Biogeographic distribution of Paracoccus.</title>
        <authorList>
            <person name="Hollensteiner J."/>
            <person name="Leineberger J."/>
            <person name="Brinkhoff T."/>
            <person name="Daniel R."/>
        </authorList>
    </citation>
    <scope>NUCLEOTIDE SEQUENCE [LARGE SCALE GENOMIC DNA]</scope>
    <source>
        <strain evidence="4 5">KCTC 22803</strain>
    </source>
</reference>
<evidence type="ECO:0000313" key="4">
    <source>
        <dbReference type="EMBL" id="WCR07143.1"/>
    </source>
</evidence>
<dbReference type="EMBL" id="CP067136">
    <property type="protein sequence ID" value="WCR07143.1"/>
    <property type="molecule type" value="Genomic_DNA"/>
</dbReference>
<evidence type="ECO:0000256" key="2">
    <source>
        <dbReference type="ARBA" id="ARBA00023315"/>
    </source>
</evidence>
<accession>A0ABY7SJM8</accession>
<evidence type="ECO:0000259" key="3">
    <source>
        <dbReference type="PROSITE" id="PS51186"/>
    </source>
</evidence>
<gene>
    <name evidence="4" type="ORF">JHX87_17075</name>
</gene>
<dbReference type="PANTHER" id="PTHR43420">
    <property type="entry name" value="ACETYLTRANSFERASE"/>
    <property type="match status" value="1"/>
</dbReference>
<protein>
    <submittedName>
        <fullName evidence="4">GNAT family N-acetyltransferase</fullName>
    </submittedName>
</protein>